<dbReference type="InterPro" id="IPR029058">
    <property type="entry name" value="AB_hydrolase_fold"/>
</dbReference>
<sequence>MAYFEYKNKNIYYEENGNGEPLVFLHGNTASSKMFESIIKLYLDKYRVVTIDFLGHGKSQRLEEFPLELWYDEAMQTIALLEFLSLENVNLLGTSGGAWVALNVALERPDLVKKVVADSFDGRTLARDFAVNLLEERCYSKQNEIAKQFYVFCHGNDWESVVDNDTNCLLQFAKEHCPLIKKELSELKVPLLLTASKTDDMIRNDFEDEYTSILEIVQYGEKCVFLNGFHPAVISNDIEYSKIIKNFLK</sequence>
<reference evidence="3 4" key="1">
    <citation type="submission" date="2021-03" db="EMBL/GenBank/DDBJ databases">
        <title>Genomic Encyclopedia of Type Strains, Phase IV (KMG-IV): sequencing the most valuable type-strain genomes for metagenomic binning, comparative biology and taxonomic classification.</title>
        <authorList>
            <person name="Goeker M."/>
        </authorList>
    </citation>
    <scope>NUCLEOTIDE SEQUENCE [LARGE SCALE GENOMIC DNA]</scope>
    <source>
        <strain evidence="3 4">DSM 24004</strain>
    </source>
</reference>
<evidence type="ECO:0000313" key="3">
    <source>
        <dbReference type="EMBL" id="MBP1925587.1"/>
    </source>
</evidence>
<dbReference type="Pfam" id="PF00561">
    <property type="entry name" value="Abhydrolase_1"/>
    <property type="match status" value="1"/>
</dbReference>
<dbReference type="InterPro" id="IPR050266">
    <property type="entry name" value="AB_hydrolase_sf"/>
</dbReference>
<dbReference type="InterPro" id="IPR000073">
    <property type="entry name" value="AB_hydrolase_1"/>
</dbReference>
<dbReference type="PRINTS" id="PR00111">
    <property type="entry name" value="ABHYDROLASE"/>
</dbReference>
<proteinExistence type="predicted"/>
<keyword evidence="1" id="KW-0378">Hydrolase</keyword>
<gene>
    <name evidence="3" type="ORF">J2Z76_001446</name>
</gene>
<protein>
    <submittedName>
        <fullName evidence="3">Pimeloyl-ACP methyl ester carboxylesterase</fullName>
    </submittedName>
</protein>
<keyword evidence="4" id="KW-1185">Reference proteome</keyword>
<dbReference type="Gene3D" id="3.40.50.1820">
    <property type="entry name" value="alpha/beta hydrolase"/>
    <property type="match status" value="1"/>
</dbReference>
<dbReference type="PANTHER" id="PTHR43798">
    <property type="entry name" value="MONOACYLGLYCEROL LIPASE"/>
    <property type="match status" value="1"/>
</dbReference>
<dbReference type="RefSeq" id="WP_209511309.1">
    <property type="nucleotide sequence ID" value="NZ_JAGGKS010000003.1"/>
</dbReference>
<evidence type="ECO:0000256" key="1">
    <source>
        <dbReference type="ARBA" id="ARBA00022801"/>
    </source>
</evidence>
<accession>A0ABS4GDK2</accession>
<dbReference type="PANTHER" id="PTHR43798:SF31">
    <property type="entry name" value="AB HYDROLASE SUPERFAMILY PROTEIN YCLE"/>
    <property type="match status" value="1"/>
</dbReference>
<dbReference type="SUPFAM" id="SSF53474">
    <property type="entry name" value="alpha/beta-Hydrolases"/>
    <property type="match status" value="1"/>
</dbReference>
<name>A0ABS4GDK2_9FIRM</name>
<evidence type="ECO:0000259" key="2">
    <source>
        <dbReference type="Pfam" id="PF00561"/>
    </source>
</evidence>
<dbReference type="Proteomes" id="UP001519342">
    <property type="component" value="Unassembled WGS sequence"/>
</dbReference>
<dbReference type="EMBL" id="JAGGKS010000003">
    <property type="protein sequence ID" value="MBP1925587.1"/>
    <property type="molecule type" value="Genomic_DNA"/>
</dbReference>
<organism evidence="3 4">
    <name type="scientific">Sedimentibacter acidaminivorans</name>
    <dbReference type="NCBI Taxonomy" id="913099"/>
    <lineage>
        <taxon>Bacteria</taxon>
        <taxon>Bacillati</taxon>
        <taxon>Bacillota</taxon>
        <taxon>Tissierellia</taxon>
        <taxon>Sedimentibacter</taxon>
    </lineage>
</organism>
<evidence type="ECO:0000313" key="4">
    <source>
        <dbReference type="Proteomes" id="UP001519342"/>
    </source>
</evidence>
<feature type="domain" description="AB hydrolase-1" evidence="2">
    <location>
        <begin position="21"/>
        <end position="120"/>
    </location>
</feature>
<comment type="caution">
    <text evidence="3">The sequence shown here is derived from an EMBL/GenBank/DDBJ whole genome shotgun (WGS) entry which is preliminary data.</text>
</comment>